<keyword evidence="3" id="KW-1185">Reference proteome</keyword>
<feature type="transmembrane region" description="Helical" evidence="1">
    <location>
        <begin position="35"/>
        <end position="55"/>
    </location>
</feature>
<keyword evidence="1" id="KW-0812">Transmembrane</keyword>
<keyword evidence="1" id="KW-0472">Membrane</keyword>
<dbReference type="Proteomes" id="UP000190774">
    <property type="component" value="Unassembled WGS sequence"/>
</dbReference>
<accession>A0A1T4Y6E4</accession>
<evidence type="ECO:0000313" key="3">
    <source>
        <dbReference type="Proteomes" id="UP000190774"/>
    </source>
</evidence>
<dbReference type="STRING" id="48467.SAMN02745166_02575"/>
<dbReference type="RefSeq" id="WP_176159396.1">
    <property type="nucleotide sequence ID" value="NZ_FUYE01000007.1"/>
</dbReference>
<proteinExistence type="predicted"/>
<evidence type="ECO:0000313" key="2">
    <source>
        <dbReference type="EMBL" id="SKA97233.1"/>
    </source>
</evidence>
<sequence length="119" mass="13451">MFKDPTPTELDYRQAAQNPAAYQLLLHKLKKMKRLHLTSALCLFFVGVIHSLHHLSATPGAIAESPTFYRVAPLMTVFLLISAFFQIGQWHALRAQMMLLSFVDAQSQMNLTPSLPQKL</sequence>
<protein>
    <submittedName>
        <fullName evidence="2">Uncharacterized protein</fullName>
    </submittedName>
</protein>
<feature type="transmembrane region" description="Helical" evidence="1">
    <location>
        <begin position="67"/>
        <end position="88"/>
    </location>
</feature>
<dbReference type="AlphaFoldDB" id="A0A1T4Y6E4"/>
<name>A0A1T4Y6E4_9BACT</name>
<evidence type="ECO:0000256" key="1">
    <source>
        <dbReference type="SAM" id="Phobius"/>
    </source>
</evidence>
<gene>
    <name evidence="2" type="ORF">SAMN02745166_02575</name>
</gene>
<organism evidence="2 3">
    <name type="scientific">Prosthecobacter debontii</name>
    <dbReference type="NCBI Taxonomy" id="48467"/>
    <lineage>
        <taxon>Bacteria</taxon>
        <taxon>Pseudomonadati</taxon>
        <taxon>Verrucomicrobiota</taxon>
        <taxon>Verrucomicrobiia</taxon>
        <taxon>Verrucomicrobiales</taxon>
        <taxon>Verrucomicrobiaceae</taxon>
        <taxon>Prosthecobacter</taxon>
    </lineage>
</organism>
<dbReference type="EMBL" id="FUYE01000007">
    <property type="protein sequence ID" value="SKA97233.1"/>
    <property type="molecule type" value="Genomic_DNA"/>
</dbReference>
<keyword evidence="1" id="KW-1133">Transmembrane helix</keyword>
<reference evidence="3" key="1">
    <citation type="submission" date="2017-02" db="EMBL/GenBank/DDBJ databases">
        <authorList>
            <person name="Varghese N."/>
            <person name="Submissions S."/>
        </authorList>
    </citation>
    <scope>NUCLEOTIDE SEQUENCE [LARGE SCALE GENOMIC DNA]</scope>
    <source>
        <strain evidence="3">ATCC 700200</strain>
    </source>
</reference>